<comment type="caution">
    <text evidence="1">The sequence shown here is derived from an EMBL/GenBank/DDBJ whole genome shotgun (WGS) entry which is preliminary data.</text>
</comment>
<dbReference type="CDD" id="cd07814">
    <property type="entry name" value="SRPBCC_CalC_Aha1-like"/>
    <property type="match status" value="1"/>
</dbReference>
<dbReference type="AlphaFoldDB" id="A0A941AM43"/>
<dbReference type="InterPro" id="IPR019587">
    <property type="entry name" value="Polyketide_cyclase/dehydratase"/>
</dbReference>
<dbReference type="InterPro" id="IPR023393">
    <property type="entry name" value="START-like_dom_sf"/>
</dbReference>
<evidence type="ECO:0000313" key="1">
    <source>
        <dbReference type="EMBL" id="MBP2707967.1"/>
    </source>
</evidence>
<evidence type="ECO:0000313" key="2">
    <source>
        <dbReference type="Proteomes" id="UP000674234"/>
    </source>
</evidence>
<dbReference type="Proteomes" id="UP000674234">
    <property type="component" value="Unassembled WGS sequence"/>
</dbReference>
<reference evidence="1" key="1">
    <citation type="submission" date="2021-02" db="EMBL/GenBank/DDBJ databases">
        <title>Draft genome sequence of Microbispora sp. RL4-1S isolated from rice leaves in Thailand.</title>
        <authorList>
            <person name="Muangham S."/>
            <person name="Duangmal K."/>
        </authorList>
    </citation>
    <scope>NUCLEOTIDE SEQUENCE</scope>
    <source>
        <strain evidence="1">RL4-1S</strain>
    </source>
</reference>
<protein>
    <submittedName>
        <fullName evidence="1">SRPBCC domain-containing protein</fullName>
    </submittedName>
</protein>
<accession>A0A941AM43</accession>
<name>A0A941AM43_9ACTN</name>
<proteinExistence type="predicted"/>
<dbReference type="Gene3D" id="3.30.530.20">
    <property type="match status" value="1"/>
</dbReference>
<dbReference type="SUPFAM" id="SSF55961">
    <property type="entry name" value="Bet v1-like"/>
    <property type="match status" value="1"/>
</dbReference>
<dbReference type="Pfam" id="PF10604">
    <property type="entry name" value="Polyketide_cyc2"/>
    <property type="match status" value="1"/>
</dbReference>
<dbReference type="EMBL" id="JAFCNB010000025">
    <property type="protein sequence ID" value="MBP2707967.1"/>
    <property type="molecule type" value="Genomic_DNA"/>
</dbReference>
<sequence length="249" mass="26946">MPHPFEIREEIEVTATPEQVWEAVATGPGIDSWFMGRTEVEPGVGGSARMTLMGFTSEATVTAWEPGRHFAYNSEGPDGTSMAFDYRIESRDSGRTVVRLVHSGFLGDDWEAEYDALRKGDPVYLLKLAAYLAGFPNRVAECSVFTPGPQVADAGLLWAALGVGDPAGPDPVTAGTRVRLAVDGLDAEEGEVVFAHAPNAVGVRVGDALCTFSHGHQGMVVIEHHDFAKDAEEERIARAWQSWLDRSFA</sequence>
<gene>
    <name evidence="1" type="ORF">JOL79_29720</name>
</gene>
<organism evidence="1 2">
    <name type="scientific">Microbispora oryzae</name>
    <dbReference type="NCBI Taxonomy" id="2806554"/>
    <lineage>
        <taxon>Bacteria</taxon>
        <taxon>Bacillati</taxon>
        <taxon>Actinomycetota</taxon>
        <taxon>Actinomycetes</taxon>
        <taxon>Streptosporangiales</taxon>
        <taxon>Streptosporangiaceae</taxon>
        <taxon>Microbispora</taxon>
    </lineage>
</organism>
<keyword evidence="2" id="KW-1185">Reference proteome</keyword>
<dbReference type="RefSeq" id="WP_210159228.1">
    <property type="nucleotide sequence ID" value="NZ_JAFCNB010000025.1"/>
</dbReference>